<organism evidence="1 2">
    <name type="scientific">Dermacentor silvarum</name>
    <name type="common">Tick</name>
    <dbReference type="NCBI Taxonomy" id="543639"/>
    <lineage>
        <taxon>Eukaryota</taxon>
        <taxon>Metazoa</taxon>
        <taxon>Ecdysozoa</taxon>
        <taxon>Arthropoda</taxon>
        <taxon>Chelicerata</taxon>
        <taxon>Arachnida</taxon>
        <taxon>Acari</taxon>
        <taxon>Parasitiformes</taxon>
        <taxon>Ixodida</taxon>
        <taxon>Ixodoidea</taxon>
        <taxon>Ixodidae</taxon>
        <taxon>Rhipicephalinae</taxon>
        <taxon>Dermacentor</taxon>
    </lineage>
</organism>
<sequence length="216" mass="24087">MPNDLEALRELIRSVIKDELNKLQTPQTPTALSIVDVVREELRQVIRDPEHEPQPMRRTPTYADVLRQPAVHSSEAVATTVPYPSTVRSAPRLLEPPAAYPPPAPTTGSDLRGTSPRLDPARMRHAHEAGLEKEEEDGWTPVSERDCRAFFTTAECSSKCIADNWQQHCSCFSKLYSVKHRRHGPICEYIDHPPPSSHFPPFIMVTPPTLAAATGA</sequence>
<dbReference type="EMBL" id="CM023472">
    <property type="protein sequence ID" value="KAH7960222.1"/>
    <property type="molecule type" value="Genomic_DNA"/>
</dbReference>
<keyword evidence="2" id="KW-1185">Reference proteome</keyword>
<dbReference type="Proteomes" id="UP000821865">
    <property type="component" value="Chromosome 3"/>
</dbReference>
<comment type="caution">
    <text evidence="1">The sequence shown here is derived from an EMBL/GenBank/DDBJ whole genome shotgun (WGS) entry which is preliminary data.</text>
</comment>
<protein>
    <submittedName>
        <fullName evidence="1">Uncharacterized protein</fullName>
    </submittedName>
</protein>
<name>A0ACB8D6L1_DERSI</name>
<proteinExistence type="predicted"/>
<evidence type="ECO:0000313" key="1">
    <source>
        <dbReference type="EMBL" id="KAH7960222.1"/>
    </source>
</evidence>
<gene>
    <name evidence="1" type="ORF">HPB49_017916</name>
</gene>
<reference evidence="1" key="1">
    <citation type="submission" date="2020-05" db="EMBL/GenBank/DDBJ databases">
        <title>Large-scale comparative analyses of tick genomes elucidate their genetic diversity and vector capacities.</title>
        <authorList>
            <person name="Jia N."/>
            <person name="Wang J."/>
            <person name="Shi W."/>
            <person name="Du L."/>
            <person name="Sun Y."/>
            <person name="Zhan W."/>
            <person name="Jiang J."/>
            <person name="Wang Q."/>
            <person name="Zhang B."/>
            <person name="Ji P."/>
            <person name="Sakyi L.B."/>
            <person name="Cui X."/>
            <person name="Yuan T."/>
            <person name="Jiang B."/>
            <person name="Yang W."/>
            <person name="Lam T.T.-Y."/>
            <person name="Chang Q."/>
            <person name="Ding S."/>
            <person name="Wang X."/>
            <person name="Zhu J."/>
            <person name="Ruan X."/>
            <person name="Zhao L."/>
            <person name="Wei J."/>
            <person name="Que T."/>
            <person name="Du C."/>
            <person name="Cheng J."/>
            <person name="Dai P."/>
            <person name="Han X."/>
            <person name="Huang E."/>
            <person name="Gao Y."/>
            <person name="Liu J."/>
            <person name="Shao H."/>
            <person name="Ye R."/>
            <person name="Li L."/>
            <person name="Wei W."/>
            <person name="Wang X."/>
            <person name="Wang C."/>
            <person name="Yang T."/>
            <person name="Huo Q."/>
            <person name="Li W."/>
            <person name="Guo W."/>
            <person name="Chen H."/>
            <person name="Zhou L."/>
            <person name="Ni X."/>
            <person name="Tian J."/>
            <person name="Zhou Y."/>
            <person name="Sheng Y."/>
            <person name="Liu T."/>
            <person name="Pan Y."/>
            <person name="Xia L."/>
            <person name="Li J."/>
            <person name="Zhao F."/>
            <person name="Cao W."/>
        </authorList>
    </citation>
    <scope>NUCLEOTIDE SEQUENCE</scope>
    <source>
        <strain evidence="1">Dsil-2018</strain>
    </source>
</reference>
<evidence type="ECO:0000313" key="2">
    <source>
        <dbReference type="Proteomes" id="UP000821865"/>
    </source>
</evidence>
<accession>A0ACB8D6L1</accession>